<dbReference type="AlphaFoldDB" id="A0A9Q3I309"/>
<dbReference type="EMBL" id="AVOT02031798">
    <property type="protein sequence ID" value="MBW0525417.1"/>
    <property type="molecule type" value="Genomic_DNA"/>
</dbReference>
<feature type="domain" description="Glycoside hydrolase family 5" evidence="6">
    <location>
        <begin position="15"/>
        <end position="297"/>
    </location>
</feature>
<dbReference type="PANTHER" id="PTHR31451">
    <property type="match status" value="1"/>
</dbReference>
<dbReference type="InterPro" id="IPR017853">
    <property type="entry name" value="GH"/>
</dbReference>
<dbReference type="EC" id="3.2.1.78" evidence="3"/>
<sequence>WDPTLNAPYGDYTTNGTWGNYDPSKNSWTGFTGYAGRFYNDSTISNTTQTWFRNHIHTVINRVNTFTGVAYKDDPTIMTWELANEPQDPPLSWITDTSAYIKSLAPKQLVTAGFEGKTGEWWFKRVHAPDSIDYACGHLWVQNWGYYDPLDSSDKSLEIAQNYADGFLKNLSQWAIDLRKPVVLEEFGMARDNWLNVEKGAPKNAYLYDATATTTHKDQYFQKVISDVVNYFKEGRGWQGAGPWAYGGIWRPTDKRNSFNELWAGDPPHEAPGWYDLYDTDNAMKIVSQQAANVTQFINSQGANDCHKTSAIQSAAVSTSGASSHLRY</sequence>
<dbReference type="SUPFAM" id="SSF51445">
    <property type="entry name" value="(Trans)glycosidases"/>
    <property type="match status" value="1"/>
</dbReference>
<protein>
    <recommendedName>
        <fullName evidence="3">mannan endo-1,4-beta-mannosidase</fullName>
        <ecNumber evidence="3">3.2.1.78</ecNumber>
    </recommendedName>
</protein>
<evidence type="ECO:0000259" key="6">
    <source>
        <dbReference type="Pfam" id="PF26410"/>
    </source>
</evidence>
<dbReference type="Proteomes" id="UP000765509">
    <property type="component" value="Unassembled WGS sequence"/>
</dbReference>
<dbReference type="Pfam" id="PF26410">
    <property type="entry name" value="GH5_mannosidase"/>
    <property type="match status" value="1"/>
</dbReference>
<evidence type="ECO:0000256" key="1">
    <source>
        <dbReference type="ARBA" id="ARBA00001678"/>
    </source>
</evidence>
<evidence type="ECO:0000313" key="7">
    <source>
        <dbReference type="EMBL" id="MBW0525417.1"/>
    </source>
</evidence>
<evidence type="ECO:0000256" key="4">
    <source>
        <dbReference type="ARBA" id="ARBA00022801"/>
    </source>
</evidence>
<reference evidence="7" key="1">
    <citation type="submission" date="2021-03" db="EMBL/GenBank/DDBJ databases">
        <title>Draft genome sequence of rust myrtle Austropuccinia psidii MF-1, a brazilian biotype.</title>
        <authorList>
            <person name="Quecine M.C."/>
            <person name="Pachon D.M.R."/>
            <person name="Bonatelli M.L."/>
            <person name="Correr F.H."/>
            <person name="Franceschini L.M."/>
            <person name="Leite T.F."/>
            <person name="Margarido G.R.A."/>
            <person name="Almeida C.A."/>
            <person name="Ferrarezi J.A."/>
            <person name="Labate C.A."/>
        </authorList>
    </citation>
    <scope>NUCLEOTIDE SEQUENCE</scope>
    <source>
        <strain evidence="7">MF-1</strain>
    </source>
</reference>
<comment type="catalytic activity">
    <reaction evidence="1">
        <text>Random hydrolysis of (1-&gt;4)-beta-D-mannosidic linkages in mannans, galactomannans and glucomannans.</text>
        <dbReference type="EC" id="3.2.1.78"/>
    </reaction>
</comment>
<evidence type="ECO:0000256" key="5">
    <source>
        <dbReference type="ARBA" id="ARBA00023295"/>
    </source>
</evidence>
<name>A0A9Q3I309_9BASI</name>
<keyword evidence="5" id="KW-0326">Glycosidase</keyword>
<dbReference type="InterPro" id="IPR001547">
    <property type="entry name" value="Glyco_hydro_5"/>
</dbReference>
<dbReference type="InterPro" id="IPR045053">
    <property type="entry name" value="MAN-like"/>
</dbReference>
<gene>
    <name evidence="7" type="ORF">O181_065132</name>
</gene>
<dbReference type="PANTHER" id="PTHR31451:SF40">
    <property type="entry name" value="GLYCOSIDE HYDROLASE FAMILY 5 DOMAIN-CONTAINING PROTEIN"/>
    <property type="match status" value="1"/>
</dbReference>
<evidence type="ECO:0000256" key="2">
    <source>
        <dbReference type="ARBA" id="ARBA00005641"/>
    </source>
</evidence>
<comment type="caution">
    <text evidence="7">The sequence shown here is derived from an EMBL/GenBank/DDBJ whole genome shotgun (WGS) entry which is preliminary data.</text>
</comment>
<feature type="non-terminal residue" evidence="7">
    <location>
        <position position="328"/>
    </location>
</feature>
<dbReference type="Gene3D" id="3.20.20.80">
    <property type="entry name" value="Glycosidases"/>
    <property type="match status" value="1"/>
</dbReference>
<keyword evidence="4" id="KW-0378">Hydrolase</keyword>
<evidence type="ECO:0000256" key="3">
    <source>
        <dbReference type="ARBA" id="ARBA00012706"/>
    </source>
</evidence>
<comment type="similarity">
    <text evidence="2">Belongs to the glycosyl hydrolase 5 (cellulase A) family.</text>
</comment>
<dbReference type="GO" id="GO:0016985">
    <property type="term" value="F:mannan endo-1,4-beta-mannosidase activity"/>
    <property type="evidence" value="ECO:0007669"/>
    <property type="project" value="UniProtKB-EC"/>
</dbReference>
<organism evidence="7 8">
    <name type="scientific">Austropuccinia psidii MF-1</name>
    <dbReference type="NCBI Taxonomy" id="1389203"/>
    <lineage>
        <taxon>Eukaryota</taxon>
        <taxon>Fungi</taxon>
        <taxon>Dikarya</taxon>
        <taxon>Basidiomycota</taxon>
        <taxon>Pucciniomycotina</taxon>
        <taxon>Pucciniomycetes</taxon>
        <taxon>Pucciniales</taxon>
        <taxon>Sphaerophragmiaceae</taxon>
        <taxon>Austropuccinia</taxon>
    </lineage>
</organism>
<dbReference type="OrthoDB" id="2498309at2759"/>
<evidence type="ECO:0000313" key="8">
    <source>
        <dbReference type="Proteomes" id="UP000765509"/>
    </source>
</evidence>
<keyword evidence="8" id="KW-1185">Reference proteome</keyword>
<accession>A0A9Q3I309</accession>
<proteinExistence type="inferred from homology"/>